<protein>
    <submittedName>
        <fullName evidence="1">Uncharacterized protein</fullName>
    </submittedName>
</protein>
<dbReference type="EMBL" id="JBJJXI010000077">
    <property type="protein sequence ID" value="KAL3395783.1"/>
    <property type="molecule type" value="Genomic_DNA"/>
</dbReference>
<keyword evidence="2" id="KW-1185">Reference proteome</keyword>
<organism evidence="1 2">
    <name type="scientific">Trichogramma kaykai</name>
    <dbReference type="NCBI Taxonomy" id="54128"/>
    <lineage>
        <taxon>Eukaryota</taxon>
        <taxon>Metazoa</taxon>
        <taxon>Ecdysozoa</taxon>
        <taxon>Arthropoda</taxon>
        <taxon>Hexapoda</taxon>
        <taxon>Insecta</taxon>
        <taxon>Pterygota</taxon>
        <taxon>Neoptera</taxon>
        <taxon>Endopterygota</taxon>
        <taxon>Hymenoptera</taxon>
        <taxon>Apocrita</taxon>
        <taxon>Proctotrupomorpha</taxon>
        <taxon>Chalcidoidea</taxon>
        <taxon>Trichogrammatidae</taxon>
        <taxon>Trichogramma</taxon>
    </lineage>
</organism>
<name>A0ABD2WRQ6_9HYME</name>
<gene>
    <name evidence="1" type="ORF">TKK_010112</name>
</gene>
<comment type="caution">
    <text evidence="1">The sequence shown here is derived from an EMBL/GenBank/DDBJ whole genome shotgun (WGS) entry which is preliminary data.</text>
</comment>
<evidence type="ECO:0000313" key="2">
    <source>
        <dbReference type="Proteomes" id="UP001627154"/>
    </source>
</evidence>
<dbReference type="Proteomes" id="UP001627154">
    <property type="component" value="Unassembled WGS sequence"/>
</dbReference>
<evidence type="ECO:0000313" key="1">
    <source>
        <dbReference type="EMBL" id="KAL3395783.1"/>
    </source>
</evidence>
<reference evidence="1 2" key="1">
    <citation type="journal article" date="2024" name="bioRxiv">
        <title>A reference genome for Trichogramma kaykai: A tiny desert-dwelling parasitoid wasp with competing sex-ratio distorters.</title>
        <authorList>
            <person name="Culotta J."/>
            <person name="Lindsey A.R."/>
        </authorList>
    </citation>
    <scope>NUCLEOTIDE SEQUENCE [LARGE SCALE GENOMIC DNA]</scope>
    <source>
        <strain evidence="1 2">KSX58</strain>
    </source>
</reference>
<accession>A0ABD2WRQ6</accession>
<dbReference type="AlphaFoldDB" id="A0ABD2WRQ6"/>
<proteinExistence type="predicted"/>
<sequence>MAKVPQTVPVEKLIVLVNNQIYYGLFHSVATYGIIGWCGVYETALKTLQGLQTKVLRIIQINDSDPVKPPNLWQAFAIKC</sequence>